<proteinExistence type="predicted"/>
<feature type="compositionally biased region" description="Low complexity" evidence="1">
    <location>
        <begin position="100"/>
        <end position="109"/>
    </location>
</feature>
<protein>
    <submittedName>
        <fullName evidence="2">Uncharacterized protein</fullName>
    </submittedName>
</protein>
<feature type="region of interest" description="Disordered" evidence="1">
    <location>
        <begin position="85"/>
        <end position="113"/>
    </location>
</feature>
<keyword evidence="3" id="KW-1185">Reference proteome</keyword>
<gene>
    <name evidence="2" type="ORF">CEUTPL_LOCUS9044</name>
</gene>
<dbReference type="Proteomes" id="UP001152799">
    <property type="component" value="Chromosome 4"/>
</dbReference>
<dbReference type="OrthoDB" id="6783928at2759"/>
<reference evidence="2" key="1">
    <citation type="submission" date="2022-01" db="EMBL/GenBank/DDBJ databases">
        <authorList>
            <person name="King R."/>
        </authorList>
    </citation>
    <scope>NUCLEOTIDE SEQUENCE</scope>
</reference>
<dbReference type="EMBL" id="OU892280">
    <property type="protein sequence ID" value="CAG9768508.1"/>
    <property type="molecule type" value="Genomic_DNA"/>
</dbReference>
<name>A0A9N9QPM3_9CUCU</name>
<evidence type="ECO:0000313" key="2">
    <source>
        <dbReference type="EMBL" id="CAG9768508.1"/>
    </source>
</evidence>
<organism evidence="2 3">
    <name type="scientific">Ceutorhynchus assimilis</name>
    <name type="common">cabbage seed weevil</name>
    <dbReference type="NCBI Taxonomy" id="467358"/>
    <lineage>
        <taxon>Eukaryota</taxon>
        <taxon>Metazoa</taxon>
        <taxon>Ecdysozoa</taxon>
        <taxon>Arthropoda</taxon>
        <taxon>Hexapoda</taxon>
        <taxon>Insecta</taxon>
        <taxon>Pterygota</taxon>
        <taxon>Neoptera</taxon>
        <taxon>Endopterygota</taxon>
        <taxon>Coleoptera</taxon>
        <taxon>Polyphaga</taxon>
        <taxon>Cucujiformia</taxon>
        <taxon>Curculionidae</taxon>
        <taxon>Ceutorhynchinae</taxon>
        <taxon>Ceutorhynchus</taxon>
    </lineage>
</organism>
<sequence length="178" mass="20303">MMKTGGGPENKIELDAADKILITIVNQKSVEGLMNIFDSDIADVQCKNVDEPKDDKGNNKQEFYLKNMTCLEKIKVTKTEGQSRWGFGTDNRSDTNKGIARAQGRGRQGLMTRQTRRPGIRILASSHIAQKYDELLDQRKLLLQKQIESINQDLTFQKIKNKLEIDILNIKLAREKQK</sequence>
<evidence type="ECO:0000313" key="3">
    <source>
        <dbReference type="Proteomes" id="UP001152799"/>
    </source>
</evidence>
<dbReference type="AlphaFoldDB" id="A0A9N9QPM3"/>
<accession>A0A9N9QPM3</accession>
<evidence type="ECO:0000256" key="1">
    <source>
        <dbReference type="SAM" id="MobiDB-lite"/>
    </source>
</evidence>